<gene>
    <name evidence="2" type="ORF">NERG_01075</name>
    <name evidence="3" type="ORF">NESG_02407</name>
</gene>
<reference evidence="3" key="2">
    <citation type="submission" date="2012-10" db="EMBL/GenBank/DDBJ databases">
        <authorList>
            <consortium name="The Broad Institute Genome Sequencing Platform"/>
            <consortium name="The Broad Institute Genome Sequencing Center for Infectious Disease"/>
            <person name="Cuomo C."/>
            <person name="Troemel E."/>
            <person name="Walker B."/>
            <person name="Young S.K."/>
            <person name="Zeng Q."/>
            <person name="Gargeya S."/>
            <person name="Fitzgerald M."/>
            <person name="Haas B."/>
            <person name="Abouelleil A."/>
            <person name="Alvarado L."/>
            <person name="Arachchi H.M."/>
            <person name="Berlin A.M."/>
            <person name="Chapman S.B."/>
            <person name="Goldberg J."/>
            <person name="Griggs A."/>
            <person name="Gujja S."/>
            <person name="Hansen M."/>
            <person name="Howarth C."/>
            <person name="Imamovic A."/>
            <person name="Larimer J."/>
            <person name="McCowan C."/>
            <person name="Murphy C."/>
            <person name="Neiman D."/>
            <person name="Pearson M."/>
            <person name="Priest M."/>
            <person name="Roberts A."/>
            <person name="Saif S."/>
            <person name="Shea T."/>
            <person name="Sisk P."/>
            <person name="Sykes S."/>
            <person name="Wortman J."/>
            <person name="Nusbaum C."/>
            <person name="Birren B."/>
        </authorList>
    </citation>
    <scope>NUCLEOTIDE SEQUENCE</scope>
    <source>
        <strain evidence="3">ERTm6</strain>
    </source>
</reference>
<dbReference type="InterPro" id="IPR006571">
    <property type="entry name" value="TLDc_dom"/>
</dbReference>
<sequence length="232" mass="26144">MKEDRENKNCSNLLEVIDSGAGSAEQALIQKRYLTYKNEAVRSFTMTQNMIQKLRVGIINTLAPGASGWSLVYSSELHGYSLNTLISNATKGPPRGCFILSIIENVCTHDEYERVFGAIFCEQLKYKNISYGTQSTALFRFKTPRGQDISSCANAILQVYNTPCKNIEDRCMYIIGKRDYLAFGCGGGKFGLQLDRSLLHGESNKVETFSNEILSHSTRFNISRIELWHVRI</sequence>
<reference evidence="2" key="1">
    <citation type="submission" date="2011-03" db="EMBL/GenBank/DDBJ databases">
        <title>The Genome Sequence of Nematocida sp1 strain ERTm2.</title>
        <authorList>
            <consortium name="The Broad Institute Genome Sequencing Platform"/>
            <consortium name="The Broad Institute Genome Sequencing Center for Infectious Disease"/>
            <person name="Cuomo C."/>
            <person name="Troemel E."/>
            <person name="Young S.K."/>
            <person name="Zeng Q."/>
            <person name="Gargeya S."/>
            <person name="Fitzgerald M."/>
            <person name="Haas B."/>
            <person name="Abouelleil A."/>
            <person name="Alvarado L."/>
            <person name="Arachchi H.M."/>
            <person name="Berlin A."/>
            <person name="Brown A."/>
            <person name="Chapman S.B."/>
            <person name="Chen Z."/>
            <person name="Dunbar C."/>
            <person name="Freedman E."/>
            <person name="Gearin G."/>
            <person name="Gellesch M."/>
            <person name="Goldberg J."/>
            <person name="Griggs A."/>
            <person name="Gujja S."/>
            <person name="Heilman E.R."/>
            <person name="Heiman D."/>
            <person name="Howarth C."/>
            <person name="Larson L."/>
            <person name="Lui A."/>
            <person name="MacDonald P.J.P."/>
            <person name="Mehta T."/>
            <person name="Montmayeur A."/>
            <person name="Murphy C."/>
            <person name="Neiman D."/>
            <person name="Pearson M."/>
            <person name="Priest M."/>
            <person name="Roberts A."/>
            <person name="Saif S."/>
            <person name="Shea T."/>
            <person name="Shenoy N."/>
            <person name="Sisk P."/>
            <person name="Stolte C."/>
            <person name="Sykes S."/>
            <person name="White J."/>
            <person name="Yandava C."/>
            <person name="Wortman J."/>
            <person name="Nusbaum C."/>
            <person name="Birren B."/>
        </authorList>
    </citation>
    <scope>NUCLEOTIDE SEQUENCE</scope>
    <source>
        <strain evidence="2">ERTm2</strain>
    </source>
</reference>
<dbReference type="HOGENOM" id="CLU_029204_4_2_1"/>
<dbReference type="AlphaFoldDB" id="H8ZCS8"/>
<dbReference type="PANTHER" id="PTHR23354:SF104">
    <property type="entry name" value="TLD-DOMAIN CONTAINING NUCLEOLAR PROTEIN"/>
    <property type="match status" value="1"/>
</dbReference>
<dbReference type="EMBL" id="AKIJ01000006">
    <property type="protein sequence ID" value="KFG25187.1"/>
    <property type="molecule type" value="Genomic_DNA"/>
</dbReference>
<evidence type="ECO:0000313" key="2">
    <source>
        <dbReference type="EMBL" id="EHY65468.1"/>
    </source>
</evidence>
<name>H8ZCS8_NEMA1</name>
<protein>
    <recommendedName>
        <fullName evidence="1">TLDc domain-containing protein</fullName>
    </recommendedName>
</protein>
<evidence type="ECO:0000259" key="1">
    <source>
        <dbReference type="PROSITE" id="PS51886"/>
    </source>
</evidence>
<accession>A0A086IZ69</accession>
<dbReference type="Proteomes" id="UP000054524">
    <property type="component" value="Unassembled WGS sequence"/>
</dbReference>
<dbReference type="EMBL" id="JH604635">
    <property type="protein sequence ID" value="EHY65468.1"/>
    <property type="molecule type" value="Genomic_DNA"/>
</dbReference>
<organism evidence="2">
    <name type="scientific">Nematocida ausubeli (strain ATCC PRA-371 / ERTm2)</name>
    <name type="common">Nematode killer fungus</name>
    <dbReference type="NCBI Taxonomy" id="1913371"/>
    <lineage>
        <taxon>Eukaryota</taxon>
        <taxon>Fungi</taxon>
        <taxon>Fungi incertae sedis</taxon>
        <taxon>Microsporidia</taxon>
        <taxon>Nematocida</taxon>
    </lineage>
</organism>
<evidence type="ECO:0000313" key="4">
    <source>
        <dbReference type="Proteomes" id="UP000054524"/>
    </source>
</evidence>
<dbReference type="SMART" id="SM00584">
    <property type="entry name" value="TLDc"/>
    <property type="match status" value="1"/>
</dbReference>
<evidence type="ECO:0000313" key="3">
    <source>
        <dbReference type="EMBL" id="KFG25187.1"/>
    </source>
</evidence>
<dbReference type="Proteomes" id="UP000005622">
    <property type="component" value="Unassembled WGS sequence"/>
</dbReference>
<reference evidence="3 4" key="3">
    <citation type="journal article" date="2014" name="Genome Announc.">
        <title>Genome Sequence of the Microsporidian Species Nematocida sp1 Strain ERTm6 (ATCC PRA-372).</title>
        <authorList>
            <person name="Bakowski M.A."/>
            <person name="Priest M."/>
            <person name="Young S."/>
            <person name="Cuomo C.A."/>
            <person name="Troemel E.R."/>
        </authorList>
    </citation>
    <scope>NUCLEOTIDE SEQUENCE [LARGE SCALE GENOMIC DNA]</scope>
    <source>
        <strain evidence="3 4">ERTm6</strain>
    </source>
</reference>
<accession>H8ZCS8</accession>
<keyword evidence="4" id="KW-1185">Reference proteome</keyword>
<dbReference type="OrthoDB" id="26679at2759"/>
<dbReference type="Pfam" id="PF07534">
    <property type="entry name" value="TLD"/>
    <property type="match status" value="1"/>
</dbReference>
<dbReference type="PROSITE" id="PS51886">
    <property type="entry name" value="TLDC"/>
    <property type="match status" value="1"/>
</dbReference>
<proteinExistence type="predicted"/>
<feature type="domain" description="TLDc" evidence="1">
    <location>
        <begin position="44"/>
        <end position="231"/>
    </location>
</feature>
<dbReference type="PANTHER" id="PTHR23354">
    <property type="entry name" value="NUCLEOLAR PROTEIN 7/ESTROGEN RECEPTOR COACTIVATOR-RELATED"/>
    <property type="match status" value="1"/>
</dbReference>